<proteinExistence type="inferred from homology"/>
<dbReference type="Pfam" id="PF13525">
    <property type="entry name" value="YfiO"/>
    <property type="match status" value="1"/>
</dbReference>
<feature type="signal peptide" evidence="5">
    <location>
        <begin position="1"/>
        <end position="19"/>
    </location>
</feature>
<evidence type="ECO:0000259" key="6">
    <source>
        <dbReference type="Pfam" id="PF13525"/>
    </source>
</evidence>
<dbReference type="Gene3D" id="1.25.40.10">
    <property type="entry name" value="Tetratricopeptide repeat domain"/>
    <property type="match status" value="1"/>
</dbReference>
<sequence>MTSNWIKIPLIVATFFSLAACSSSQEEDRYVARDVEVLYNLAQDLLERKRFTAAAITFDEVERQHPYSVWARRAQLMASYAHYMSNNYDDSILAAQRFLQLHPGNQGAPYAYYLIALCHYEQISDVGRDAEETIRARDALTEVIRRYPESEYAKDASIKLGLTNDHLAGKDMEVGRYYLQRHEYLAAALRFRQVVENYQTSSHVPEALHRLVEVNLALGIYEEAQMAAAVLGHNYGGTKWYRYSYALMTDKEIEPEYSNKSWLSKLWPFS</sequence>
<feature type="domain" description="Outer membrane lipoprotein BamD-like" evidence="6">
    <location>
        <begin position="34"/>
        <end position="227"/>
    </location>
</feature>
<accession>A0A919AQU9</accession>
<keyword evidence="4" id="KW-0564">Palmitate</keyword>
<dbReference type="RefSeq" id="WP_191251414.1">
    <property type="nucleotide sequence ID" value="NZ_BNCI01000001.1"/>
</dbReference>
<dbReference type="HAMAP" id="MF_00922">
    <property type="entry name" value="OM_assembly_BamD"/>
    <property type="match status" value="1"/>
</dbReference>
<dbReference type="AlphaFoldDB" id="A0A919AQU9"/>
<keyword evidence="1 4" id="KW-0732">Signal</keyword>
<keyword evidence="4" id="KW-0449">Lipoprotein</keyword>
<comment type="similarity">
    <text evidence="4">Belongs to the BamD family.</text>
</comment>
<feature type="chain" id="PRO_5037391565" description="Outer membrane protein assembly factor BamD" evidence="5">
    <location>
        <begin position="20"/>
        <end position="270"/>
    </location>
</feature>
<reference evidence="7" key="1">
    <citation type="journal article" date="2014" name="Int. J. Syst. Evol. Microbiol.">
        <title>Complete genome sequence of Corynebacterium casei LMG S-19264T (=DSM 44701T), isolated from a smear-ripened cheese.</title>
        <authorList>
            <consortium name="US DOE Joint Genome Institute (JGI-PGF)"/>
            <person name="Walter F."/>
            <person name="Albersmeier A."/>
            <person name="Kalinowski J."/>
            <person name="Ruckert C."/>
        </authorList>
    </citation>
    <scope>NUCLEOTIDE SEQUENCE</scope>
    <source>
        <strain evidence="7">KCTC 42590</strain>
    </source>
</reference>
<comment type="function">
    <text evidence="4">Part of the outer membrane protein assembly complex, which is involved in assembly and insertion of beta-barrel proteins into the outer membrane.</text>
</comment>
<dbReference type="InterPro" id="IPR039565">
    <property type="entry name" value="BamD-like"/>
</dbReference>
<dbReference type="GO" id="GO:0043165">
    <property type="term" value="P:Gram-negative-bacterium-type cell outer membrane assembly"/>
    <property type="evidence" value="ECO:0007669"/>
    <property type="project" value="UniProtKB-UniRule"/>
</dbReference>
<dbReference type="PROSITE" id="PS51257">
    <property type="entry name" value="PROKAR_LIPOPROTEIN"/>
    <property type="match status" value="1"/>
</dbReference>
<comment type="caution">
    <text evidence="7">The sequence shown here is derived from an EMBL/GenBank/DDBJ whole genome shotgun (WGS) entry which is preliminary data.</text>
</comment>
<protein>
    <recommendedName>
        <fullName evidence="4">Outer membrane protein assembly factor BamD</fullName>
    </recommendedName>
</protein>
<comment type="subcellular location">
    <subcellularLocation>
        <location evidence="4">Cell outer membrane</location>
        <topology evidence="4">Lipid-anchor</topology>
    </subcellularLocation>
</comment>
<evidence type="ECO:0000313" key="7">
    <source>
        <dbReference type="EMBL" id="GHF21137.1"/>
    </source>
</evidence>
<gene>
    <name evidence="4 7" type="primary">bamD</name>
    <name evidence="7" type="ORF">GCM10017044_15090</name>
</gene>
<dbReference type="GO" id="GO:0009279">
    <property type="term" value="C:cell outer membrane"/>
    <property type="evidence" value="ECO:0007669"/>
    <property type="project" value="UniProtKB-SubCell"/>
</dbReference>
<dbReference type="GO" id="GO:0051205">
    <property type="term" value="P:protein insertion into membrane"/>
    <property type="evidence" value="ECO:0007669"/>
    <property type="project" value="UniProtKB-UniRule"/>
</dbReference>
<evidence type="ECO:0000313" key="8">
    <source>
        <dbReference type="Proteomes" id="UP000630923"/>
    </source>
</evidence>
<dbReference type="SUPFAM" id="SSF48452">
    <property type="entry name" value="TPR-like"/>
    <property type="match status" value="1"/>
</dbReference>
<dbReference type="InterPro" id="IPR011990">
    <property type="entry name" value="TPR-like_helical_dom_sf"/>
</dbReference>
<evidence type="ECO:0000256" key="5">
    <source>
        <dbReference type="SAM" id="SignalP"/>
    </source>
</evidence>
<evidence type="ECO:0000256" key="1">
    <source>
        <dbReference type="ARBA" id="ARBA00022729"/>
    </source>
</evidence>
<name>A0A919AQU9_9PROT</name>
<dbReference type="EMBL" id="BNCI01000001">
    <property type="protein sequence ID" value="GHF21137.1"/>
    <property type="molecule type" value="Genomic_DNA"/>
</dbReference>
<dbReference type="Proteomes" id="UP000630923">
    <property type="component" value="Unassembled WGS sequence"/>
</dbReference>
<keyword evidence="3 4" id="KW-0998">Cell outer membrane</keyword>
<keyword evidence="2 4" id="KW-0472">Membrane</keyword>
<dbReference type="InterPro" id="IPR017689">
    <property type="entry name" value="BamD"/>
</dbReference>
<organism evidence="7 8">
    <name type="scientific">Kordiimonas sediminis</name>
    <dbReference type="NCBI Taxonomy" id="1735581"/>
    <lineage>
        <taxon>Bacteria</taxon>
        <taxon>Pseudomonadati</taxon>
        <taxon>Pseudomonadota</taxon>
        <taxon>Alphaproteobacteria</taxon>
        <taxon>Kordiimonadales</taxon>
        <taxon>Kordiimonadaceae</taxon>
        <taxon>Kordiimonas</taxon>
    </lineage>
</organism>
<comment type="subunit">
    <text evidence="4">Part of the Bam complex.</text>
</comment>
<evidence type="ECO:0000256" key="4">
    <source>
        <dbReference type="HAMAP-Rule" id="MF_00922"/>
    </source>
</evidence>
<evidence type="ECO:0000256" key="2">
    <source>
        <dbReference type="ARBA" id="ARBA00023136"/>
    </source>
</evidence>
<keyword evidence="8" id="KW-1185">Reference proteome</keyword>
<dbReference type="CDD" id="cd15830">
    <property type="entry name" value="BamD"/>
    <property type="match status" value="1"/>
</dbReference>
<evidence type="ECO:0000256" key="3">
    <source>
        <dbReference type="ARBA" id="ARBA00023237"/>
    </source>
</evidence>
<dbReference type="NCBIfam" id="TIGR03302">
    <property type="entry name" value="OM_YfiO"/>
    <property type="match status" value="1"/>
</dbReference>
<reference evidence="7" key="2">
    <citation type="submission" date="2020-09" db="EMBL/GenBank/DDBJ databases">
        <authorList>
            <person name="Sun Q."/>
            <person name="Kim S."/>
        </authorList>
    </citation>
    <scope>NUCLEOTIDE SEQUENCE</scope>
    <source>
        <strain evidence="7">KCTC 42590</strain>
    </source>
</reference>